<protein>
    <submittedName>
        <fullName evidence="3">Undecaprenyl-diphosphatase</fullName>
    </submittedName>
</protein>
<keyword evidence="1" id="KW-0812">Transmembrane</keyword>
<sequence>MIEKLKAWDEALFLFLNQLHLPWLDPVMLALTGRFIWTPLYIFLVYLLVKTYKKDSVWYILGLVLAVVLADQLTSGFMKPFFERLRPCHDARWEAMVRNYAGCGGRYGFASSHAANTFALAAYLWKTSKAQINGIGWLFLWAAIVSYTRIYLGVHYPLDILVGALVGAVLAWLVAWLSLIARDSWKRKTDSAATDTP</sequence>
<dbReference type="CDD" id="cd03395">
    <property type="entry name" value="PAP2_like_4"/>
    <property type="match status" value="1"/>
</dbReference>
<evidence type="ECO:0000313" key="4">
    <source>
        <dbReference type="Proteomes" id="UP000184513"/>
    </source>
</evidence>
<dbReference type="OrthoDB" id="9789113at2"/>
<dbReference type="InterPro" id="IPR000326">
    <property type="entry name" value="PAP2/HPO"/>
</dbReference>
<proteinExistence type="predicted"/>
<dbReference type="Gene3D" id="1.20.144.10">
    <property type="entry name" value="Phosphatidic acid phosphatase type 2/haloperoxidase"/>
    <property type="match status" value="2"/>
</dbReference>
<organism evidence="3 4">
    <name type="scientific">Cyclobacterium lianum</name>
    <dbReference type="NCBI Taxonomy" id="388280"/>
    <lineage>
        <taxon>Bacteria</taxon>
        <taxon>Pseudomonadati</taxon>
        <taxon>Bacteroidota</taxon>
        <taxon>Cytophagia</taxon>
        <taxon>Cytophagales</taxon>
        <taxon>Cyclobacteriaceae</taxon>
        <taxon>Cyclobacterium</taxon>
    </lineage>
</organism>
<dbReference type="SMART" id="SM00014">
    <property type="entry name" value="acidPPc"/>
    <property type="match status" value="1"/>
</dbReference>
<dbReference type="Proteomes" id="UP000184513">
    <property type="component" value="Unassembled WGS sequence"/>
</dbReference>
<dbReference type="PANTHER" id="PTHR14969">
    <property type="entry name" value="SPHINGOSINE-1-PHOSPHATE PHOSPHOHYDROLASE"/>
    <property type="match status" value="1"/>
</dbReference>
<evidence type="ECO:0000256" key="1">
    <source>
        <dbReference type="SAM" id="Phobius"/>
    </source>
</evidence>
<dbReference type="STRING" id="388280.SAMN04488057_105174"/>
<feature type="transmembrane region" description="Helical" evidence="1">
    <location>
        <begin position="27"/>
        <end position="49"/>
    </location>
</feature>
<evidence type="ECO:0000313" key="3">
    <source>
        <dbReference type="EMBL" id="SHN00735.1"/>
    </source>
</evidence>
<feature type="transmembrane region" description="Helical" evidence="1">
    <location>
        <begin position="160"/>
        <end position="181"/>
    </location>
</feature>
<feature type="transmembrane region" description="Helical" evidence="1">
    <location>
        <begin position="137"/>
        <end position="154"/>
    </location>
</feature>
<feature type="domain" description="Phosphatidic acid phosphatase type 2/haloperoxidase" evidence="2">
    <location>
        <begin position="60"/>
        <end position="175"/>
    </location>
</feature>
<dbReference type="Pfam" id="PF01569">
    <property type="entry name" value="PAP2"/>
    <property type="match status" value="1"/>
</dbReference>
<keyword evidence="4" id="KW-1185">Reference proteome</keyword>
<evidence type="ECO:0000259" key="2">
    <source>
        <dbReference type="SMART" id="SM00014"/>
    </source>
</evidence>
<reference evidence="3 4" key="1">
    <citation type="submission" date="2016-11" db="EMBL/GenBank/DDBJ databases">
        <authorList>
            <person name="Jaros S."/>
            <person name="Januszkiewicz K."/>
            <person name="Wedrychowicz H."/>
        </authorList>
    </citation>
    <scope>NUCLEOTIDE SEQUENCE [LARGE SCALE GENOMIC DNA]</scope>
    <source>
        <strain evidence="3 4">CGMCC 1.6102</strain>
    </source>
</reference>
<dbReference type="EMBL" id="FRCY01000005">
    <property type="protein sequence ID" value="SHN00735.1"/>
    <property type="molecule type" value="Genomic_DNA"/>
</dbReference>
<feature type="transmembrane region" description="Helical" evidence="1">
    <location>
        <begin position="107"/>
        <end position="125"/>
    </location>
</feature>
<dbReference type="RefSeq" id="WP_073094416.1">
    <property type="nucleotide sequence ID" value="NZ_FRCY01000005.1"/>
</dbReference>
<gene>
    <name evidence="3" type="ORF">SAMN04488057_105174</name>
</gene>
<dbReference type="AlphaFoldDB" id="A0A1M7NAU2"/>
<name>A0A1M7NAU2_9BACT</name>
<accession>A0A1M7NAU2</accession>
<dbReference type="InterPro" id="IPR036938">
    <property type="entry name" value="PAP2/HPO_sf"/>
</dbReference>
<dbReference type="PANTHER" id="PTHR14969:SF13">
    <property type="entry name" value="AT30094P"/>
    <property type="match status" value="1"/>
</dbReference>
<keyword evidence="1" id="KW-0472">Membrane</keyword>
<keyword evidence="1" id="KW-1133">Transmembrane helix</keyword>
<dbReference type="SUPFAM" id="SSF48317">
    <property type="entry name" value="Acid phosphatase/Vanadium-dependent haloperoxidase"/>
    <property type="match status" value="1"/>
</dbReference>
<feature type="transmembrane region" description="Helical" evidence="1">
    <location>
        <begin position="56"/>
        <end position="77"/>
    </location>
</feature>